<reference evidence="2" key="1">
    <citation type="journal article" date="2023" name="Mol. Phylogenet. Evol.">
        <title>Genome-scale phylogeny and comparative genomics of the fungal order Sordariales.</title>
        <authorList>
            <person name="Hensen N."/>
            <person name="Bonometti L."/>
            <person name="Westerberg I."/>
            <person name="Brannstrom I.O."/>
            <person name="Guillou S."/>
            <person name="Cros-Aarteil S."/>
            <person name="Calhoun S."/>
            <person name="Haridas S."/>
            <person name="Kuo A."/>
            <person name="Mondo S."/>
            <person name="Pangilinan J."/>
            <person name="Riley R."/>
            <person name="LaButti K."/>
            <person name="Andreopoulos B."/>
            <person name="Lipzen A."/>
            <person name="Chen C."/>
            <person name="Yan M."/>
            <person name="Daum C."/>
            <person name="Ng V."/>
            <person name="Clum A."/>
            <person name="Steindorff A."/>
            <person name="Ohm R.A."/>
            <person name="Martin F."/>
            <person name="Silar P."/>
            <person name="Natvig D.O."/>
            <person name="Lalanne C."/>
            <person name="Gautier V."/>
            <person name="Ament-Velasquez S.L."/>
            <person name="Kruys A."/>
            <person name="Hutchinson M.I."/>
            <person name="Powell A.J."/>
            <person name="Barry K."/>
            <person name="Miller A.N."/>
            <person name="Grigoriev I.V."/>
            <person name="Debuchy R."/>
            <person name="Gladieux P."/>
            <person name="Hiltunen Thoren M."/>
            <person name="Johannesson H."/>
        </authorList>
    </citation>
    <scope>NUCLEOTIDE SEQUENCE</scope>
    <source>
        <strain evidence="2">CBS 118394</strain>
    </source>
</reference>
<sequence length="330" mass="35312">MAAVRMKGSPEDPSPSHCTRLSTCHRSDSPTRETASPQGSQLAPKPPGPVPLLDPDSKPAELKHGDLVGNGDALDCPCRDTGIPNDGDGDDPPPAKSDTPRSQVPVPGTPTPRNTKLRSTFGSFTIGMTVIDGPDPQPVPAPAPAPAPGPRSKLELKVQVDAYGKKPLGPNPPPPRLSPMAPSKPRPGQPRSTPSSSWLAGVRGSTSTFLGIYPSEQPAKKPDSDLPPPAANPPHPPLRKWPPPTTELDGGRRMIHIYLPTSLPSKQLGKPTKPGACMRRTIDIYLKPLIRALVIGPLMIKPKPKPKPSPKEGLRELELAGWFWKRTDHW</sequence>
<evidence type="ECO:0000313" key="2">
    <source>
        <dbReference type="EMBL" id="KAK3329260.1"/>
    </source>
</evidence>
<feature type="compositionally biased region" description="Polar residues" evidence="1">
    <location>
        <begin position="111"/>
        <end position="123"/>
    </location>
</feature>
<organism evidence="2 3">
    <name type="scientific">Apodospora peruviana</name>
    <dbReference type="NCBI Taxonomy" id="516989"/>
    <lineage>
        <taxon>Eukaryota</taxon>
        <taxon>Fungi</taxon>
        <taxon>Dikarya</taxon>
        <taxon>Ascomycota</taxon>
        <taxon>Pezizomycotina</taxon>
        <taxon>Sordariomycetes</taxon>
        <taxon>Sordariomycetidae</taxon>
        <taxon>Sordariales</taxon>
        <taxon>Lasiosphaeriaceae</taxon>
        <taxon>Apodospora</taxon>
    </lineage>
</organism>
<reference evidence="2" key="2">
    <citation type="submission" date="2023-06" db="EMBL/GenBank/DDBJ databases">
        <authorList>
            <consortium name="Lawrence Berkeley National Laboratory"/>
            <person name="Haridas S."/>
            <person name="Hensen N."/>
            <person name="Bonometti L."/>
            <person name="Westerberg I."/>
            <person name="Brannstrom I.O."/>
            <person name="Guillou S."/>
            <person name="Cros-Aarteil S."/>
            <person name="Calhoun S."/>
            <person name="Kuo A."/>
            <person name="Mondo S."/>
            <person name="Pangilinan J."/>
            <person name="Riley R."/>
            <person name="Labutti K."/>
            <person name="Andreopoulos B."/>
            <person name="Lipzen A."/>
            <person name="Chen C."/>
            <person name="Yanf M."/>
            <person name="Daum C."/>
            <person name="Ng V."/>
            <person name="Clum A."/>
            <person name="Steindorff A."/>
            <person name="Ohm R."/>
            <person name="Martin F."/>
            <person name="Silar P."/>
            <person name="Natvig D."/>
            <person name="Lalanne C."/>
            <person name="Gautier V."/>
            <person name="Ament-Velasquez S.L."/>
            <person name="Kruys A."/>
            <person name="Hutchinson M.I."/>
            <person name="Powell A.J."/>
            <person name="Barry K."/>
            <person name="Miller A.N."/>
            <person name="Grigoriev I.V."/>
            <person name="Debuchy R."/>
            <person name="Gladieux P."/>
            <person name="Thoren M.H."/>
            <person name="Johannesson H."/>
        </authorList>
    </citation>
    <scope>NUCLEOTIDE SEQUENCE</scope>
    <source>
        <strain evidence="2">CBS 118394</strain>
    </source>
</reference>
<dbReference type="EMBL" id="JAUEDM010000001">
    <property type="protein sequence ID" value="KAK3329260.1"/>
    <property type="molecule type" value="Genomic_DNA"/>
</dbReference>
<keyword evidence="3" id="KW-1185">Reference proteome</keyword>
<accession>A0AAE0IQI9</accession>
<evidence type="ECO:0000256" key="1">
    <source>
        <dbReference type="SAM" id="MobiDB-lite"/>
    </source>
</evidence>
<protein>
    <submittedName>
        <fullName evidence="2">Uncharacterized protein</fullName>
    </submittedName>
</protein>
<comment type="caution">
    <text evidence="2">The sequence shown here is derived from an EMBL/GenBank/DDBJ whole genome shotgun (WGS) entry which is preliminary data.</text>
</comment>
<dbReference type="AlphaFoldDB" id="A0AAE0IQI9"/>
<feature type="compositionally biased region" description="Basic and acidic residues" evidence="1">
    <location>
        <begin position="55"/>
        <end position="66"/>
    </location>
</feature>
<feature type="compositionally biased region" description="Pro residues" evidence="1">
    <location>
        <begin position="169"/>
        <end position="188"/>
    </location>
</feature>
<feature type="compositionally biased region" description="Polar residues" evidence="1">
    <location>
        <begin position="190"/>
        <end position="209"/>
    </location>
</feature>
<dbReference type="Proteomes" id="UP001283341">
    <property type="component" value="Unassembled WGS sequence"/>
</dbReference>
<proteinExistence type="predicted"/>
<feature type="compositionally biased region" description="Polar residues" evidence="1">
    <location>
        <begin position="32"/>
        <end position="41"/>
    </location>
</feature>
<feature type="compositionally biased region" description="Pro residues" evidence="1">
    <location>
        <begin position="225"/>
        <end position="245"/>
    </location>
</feature>
<feature type="region of interest" description="Disordered" evidence="1">
    <location>
        <begin position="1"/>
        <end position="249"/>
    </location>
</feature>
<feature type="compositionally biased region" description="Pro residues" evidence="1">
    <location>
        <begin position="135"/>
        <end position="149"/>
    </location>
</feature>
<name>A0AAE0IQI9_9PEZI</name>
<evidence type="ECO:0000313" key="3">
    <source>
        <dbReference type="Proteomes" id="UP001283341"/>
    </source>
</evidence>
<gene>
    <name evidence="2" type="ORF">B0H66DRAFT_596855</name>
</gene>